<sequence length="72" mass="8195">MMMPLIKNDYYISAEIKQQLDKSKEIVINADQDRIFIITGREGSGKSWLAMQIAAYLDPTFCLDDVCFDADS</sequence>
<organism evidence="1">
    <name type="scientific">marine sediment metagenome</name>
    <dbReference type="NCBI Taxonomy" id="412755"/>
    <lineage>
        <taxon>unclassified sequences</taxon>
        <taxon>metagenomes</taxon>
        <taxon>ecological metagenomes</taxon>
    </lineage>
</organism>
<reference evidence="1" key="1">
    <citation type="journal article" date="2015" name="Nature">
        <title>Complex archaea that bridge the gap between prokaryotes and eukaryotes.</title>
        <authorList>
            <person name="Spang A."/>
            <person name="Saw J.H."/>
            <person name="Jorgensen S.L."/>
            <person name="Zaremba-Niedzwiedzka K."/>
            <person name="Martijn J."/>
            <person name="Lind A.E."/>
            <person name="van Eijk R."/>
            <person name="Schleper C."/>
            <person name="Guy L."/>
            <person name="Ettema T.J."/>
        </authorList>
    </citation>
    <scope>NUCLEOTIDE SEQUENCE</scope>
</reference>
<comment type="caution">
    <text evidence="1">The sequence shown here is derived from an EMBL/GenBank/DDBJ whole genome shotgun (WGS) entry which is preliminary data.</text>
</comment>
<dbReference type="Gene3D" id="3.40.50.300">
    <property type="entry name" value="P-loop containing nucleotide triphosphate hydrolases"/>
    <property type="match status" value="1"/>
</dbReference>
<dbReference type="AlphaFoldDB" id="A0A0F8YA68"/>
<name>A0A0F8YA68_9ZZZZ</name>
<proteinExistence type="predicted"/>
<dbReference type="InterPro" id="IPR027417">
    <property type="entry name" value="P-loop_NTPase"/>
</dbReference>
<protein>
    <submittedName>
        <fullName evidence="1">Uncharacterized protein</fullName>
    </submittedName>
</protein>
<dbReference type="SUPFAM" id="SSF52540">
    <property type="entry name" value="P-loop containing nucleoside triphosphate hydrolases"/>
    <property type="match status" value="1"/>
</dbReference>
<dbReference type="EMBL" id="LAZR01058130">
    <property type="protein sequence ID" value="KKK70570.1"/>
    <property type="molecule type" value="Genomic_DNA"/>
</dbReference>
<evidence type="ECO:0000313" key="1">
    <source>
        <dbReference type="EMBL" id="KKK70570.1"/>
    </source>
</evidence>
<feature type="non-terminal residue" evidence="1">
    <location>
        <position position="72"/>
    </location>
</feature>
<accession>A0A0F8YA68</accession>
<gene>
    <name evidence="1" type="ORF">LCGC14_2922690</name>
</gene>